<dbReference type="EMBL" id="LITT01000028">
    <property type="protein sequence ID" value="OAA85762.1"/>
    <property type="molecule type" value="Genomic_DNA"/>
</dbReference>
<protein>
    <submittedName>
        <fullName evidence="1">Uncharacterized protein</fullName>
    </submittedName>
</protein>
<dbReference type="PANTHER" id="PTHR33408">
    <property type="entry name" value="TRANSPOSASE"/>
    <property type="match status" value="1"/>
</dbReference>
<reference evidence="1 2" key="1">
    <citation type="journal article" date="2015" name="Biotechnol. Bioeng.">
        <title>Genome sequence and phenotypic characterization of Caulobacter segnis.</title>
        <authorList>
            <person name="Patel S."/>
            <person name="Fletcher B."/>
            <person name="Scott D.C."/>
            <person name="Ely B."/>
        </authorList>
    </citation>
    <scope>NUCLEOTIDE SEQUENCE [LARGE SCALE GENOMIC DNA]</scope>
    <source>
        <strain evidence="1 2">ERI-2</strain>
    </source>
</reference>
<dbReference type="Proteomes" id="UP000077407">
    <property type="component" value="Unassembled WGS sequence"/>
</dbReference>
<proteinExistence type="predicted"/>
<dbReference type="PATRIC" id="fig|1538.10.peg.2874"/>
<sequence length="111" mass="13105">MKEEAMKNGQLKAAYNVQHGVDSEYIVWLTVGDKPADSTTLIPFIKSMKNFLYFKYLNITTDSGYESEENYLYIKENMQLSFIKPANYEISKTRKYKNDISRIENINYNEY</sequence>
<gene>
    <name evidence="1" type="ORF">WY13_02501</name>
</gene>
<name>A0A162KR45_9CLOT</name>
<evidence type="ECO:0000313" key="2">
    <source>
        <dbReference type="Proteomes" id="UP000077407"/>
    </source>
</evidence>
<evidence type="ECO:0000313" key="1">
    <source>
        <dbReference type="EMBL" id="OAA85762.1"/>
    </source>
</evidence>
<accession>A0A162KR45</accession>
<organism evidence="1 2">
    <name type="scientific">Clostridium ljungdahlii</name>
    <dbReference type="NCBI Taxonomy" id="1538"/>
    <lineage>
        <taxon>Bacteria</taxon>
        <taxon>Bacillati</taxon>
        <taxon>Bacillota</taxon>
        <taxon>Clostridia</taxon>
        <taxon>Eubacteriales</taxon>
        <taxon>Clostridiaceae</taxon>
        <taxon>Clostridium</taxon>
    </lineage>
</organism>
<dbReference type="PANTHER" id="PTHR33408:SF2">
    <property type="entry name" value="TRANSPOSASE DDE DOMAIN-CONTAINING PROTEIN"/>
    <property type="match status" value="1"/>
</dbReference>
<dbReference type="AlphaFoldDB" id="A0A162KR45"/>
<comment type="caution">
    <text evidence="1">The sequence shown here is derived from an EMBL/GenBank/DDBJ whole genome shotgun (WGS) entry which is preliminary data.</text>
</comment>